<dbReference type="SUPFAM" id="SSF51182">
    <property type="entry name" value="RmlC-like cupins"/>
    <property type="match status" value="1"/>
</dbReference>
<evidence type="ECO:0000256" key="4">
    <source>
        <dbReference type="ARBA" id="ARBA00022525"/>
    </source>
</evidence>
<comment type="caution">
    <text evidence="13">The sequence shown here is derived from an EMBL/GenBank/DDBJ whole genome shotgun (WGS) entry which is preliminary data.</text>
</comment>
<dbReference type="InterPro" id="IPR001929">
    <property type="entry name" value="Germin"/>
</dbReference>
<dbReference type="AlphaFoldDB" id="A0A426XDG1"/>
<comment type="subcellular location">
    <subcellularLocation>
        <location evidence="1 11">Secreted</location>
        <location evidence="1 11">Extracellular space</location>
        <location evidence="1 11">Apoplast</location>
    </subcellularLocation>
</comment>
<evidence type="ECO:0000256" key="3">
    <source>
        <dbReference type="ARBA" id="ARBA00022523"/>
    </source>
</evidence>
<keyword evidence="4 11" id="KW-0964">Secreted</keyword>
<evidence type="ECO:0000256" key="1">
    <source>
        <dbReference type="ARBA" id="ARBA00004271"/>
    </source>
</evidence>
<dbReference type="PRINTS" id="PR00325">
    <property type="entry name" value="GERMIN"/>
</dbReference>
<dbReference type="PROSITE" id="PS00725">
    <property type="entry name" value="GERMIN"/>
    <property type="match status" value="1"/>
</dbReference>
<dbReference type="InterPro" id="IPR019780">
    <property type="entry name" value="Germin_Mn-BS"/>
</dbReference>
<evidence type="ECO:0000256" key="2">
    <source>
        <dbReference type="ARBA" id="ARBA00007456"/>
    </source>
</evidence>
<evidence type="ECO:0000313" key="14">
    <source>
        <dbReference type="Proteomes" id="UP000287651"/>
    </source>
</evidence>
<dbReference type="Proteomes" id="UP000287651">
    <property type="component" value="Unassembled WGS sequence"/>
</dbReference>
<dbReference type="InterPro" id="IPR014710">
    <property type="entry name" value="RmlC-like_jellyroll"/>
</dbReference>
<feature type="signal peptide" evidence="11">
    <location>
        <begin position="1"/>
        <end position="21"/>
    </location>
</feature>
<feature type="binding site" evidence="8">
    <location>
        <position position="105"/>
    </location>
    <ligand>
        <name>oxalate</name>
        <dbReference type="ChEBI" id="CHEBI:30623"/>
    </ligand>
</feature>
<keyword evidence="3 11" id="KW-0052">Apoplast</keyword>
<evidence type="ECO:0000259" key="12">
    <source>
        <dbReference type="SMART" id="SM00835"/>
    </source>
</evidence>
<keyword evidence="6 10" id="KW-1015">Disulfide bond</keyword>
<keyword evidence="5 8" id="KW-0479">Metal-binding</keyword>
<keyword evidence="7 8" id="KW-0464">Manganese</keyword>
<dbReference type="FunFam" id="2.60.120.10:FF:000005">
    <property type="entry name" value="Germin-like protein subfamily 1 member 8"/>
    <property type="match status" value="1"/>
</dbReference>
<feature type="binding site" evidence="9">
    <location>
        <position position="115"/>
    </location>
    <ligand>
        <name>Mn(2+)</name>
        <dbReference type="ChEBI" id="CHEBI:29035"/>
    </ligand>
</feature>
<feature type="domain" description="Cupin type-1" evidence="12">
    <location>
        <begin position="60"/>
        <end position="212"/>
    </location>
</feature>
<dbReference type="PANTHER" id="PTHR31238">
    <property type="entry name" value="GERMIN-LIKE PROTEIN SUBFAMILY 3 MEMBER 3"/>
    <property type="match status" value="1"/>
</dbReference>
<feature type="binding site" evidence="8">
    <location>
        <position position="110"/>
    </location>
    <ligand>
        <name>oxalate</name>
        <dbReference type="ChEBI" id="CHEBI:30623"/>
    </ligand>
</feature>
<evidence type="ECO:0000256" key="6">
    <source>
        <dbReference type="ARBA" id="ARBA00023157"/>
    </source>
</evidence>
<evidence type="ECO:0000256" key="8">
    <source>
        <dbReference type="PIRSR" id="PIRSR601929-1"/>
    </source>
</evidence>
<evidence type="ECO:0000256" key="11">
    <source>
        <dbReference type="RuleBase" id="RU366015"/>
    </source>
</evidence>
<name>A0A426XDG1_ENSVE</name>
<dbReference type="GO" id="GO:0048046">
    <property type="term" value="C:apoplast"/>
    <property type="evidence" value="ECO:0007669"/>
    <property type="project" value="UniProtKB-SubCell"/>
</dbReference>
<dbReference type="InterPro" id="IPR011051">
    <property type="entry name" value="RmlC_Cupin_sf"/>
</dbReference>
<dbReference type="InterPro" id="IPR006045">
    <property type="entry name" value="Cupin_1"/>
</dbReference>
<dbReference type="GO" id="GO:0030145">
    <property type="term" value="F:manganese ion binding"/>
    <property type="evidence" value="ECO:0007669"/>
    <property type="project" value="UniProtKB-UniRule"/>
</dbReference>
<feature type="binding site" evidence="8">
    <location>
        <position position="115"/>
    </location>
    <ligand>
        <name>oxalate</name>
        <dbReference type="ChEBI" id="CHEBI:30623"/>
    </ligand>
</feature>
<feature type="disulfide bond" evidence="10">
    <location>
        <begin position="31"/>
        <end position="46"/>
    </location>
</feature>
<dbReference type="EMBL" id="AMZH03022222">
    <property type="protein sequence ID" value="RRT37504.1"/>
    <property type="molecule type" value="Genomic_DNA"/>
</dbReference>
<evidence type="ECO:0000256" key="10">
    <source>
        <dbReference type="PIRSR" id="PIRSR601929-3"/>
    </source>
</evidence>
<evidence type="ECO:0000313" key="13">
    <source>
        <dbReference type="EMBL" id="RRT37504.1"/>
    </source>
</evidence>
<accession>A0A426XDG1</accession>
<organism evidence="13 14">
    <name type="scientific">Ensete ventricosum</name>
    <name type="common">Abyssinian banana</name>
    <name type="synonym">Musa ensete</name>
    <dbReference type="NCBI Taxonomy" id="4639"/>
    <lineage>
        <taxon>Eukaryota</taxon>
        <taxon>Viridiplantae</taxon>
        <taxon>Streptophyta</taxon>
        <taxon>Embryophyta</taxon>
        <taxon>Tracheophyta</taxon>
        <taxon>Spermatophyta</taxon>
        <taxon>Magnoliopsida</taxon>
        <taxon>Liliopsida</taxon>
        <taxon>Zingiberales</taxon>
        <taxon>Musaceae</taxon>
        <taxon>Ensete</taxon>
    </lineage>
</organism>
<dbReference type="Pfam" id="PF00190">
    <property type="entry name" value="Cupin_1"/>
    <property type="match status" value="1"/>
</dbReference>
<proteinExistence type="inferred from homology"/>
<protein>
    <recommendedName>
        <fullName evidence="11">Germin-like protein</fullName>
    </recommendedName>
</protein>
<dbReference type="CDD" id="cd02241">
    <property type="entry name" value="cupin_OxOx"/>
    <property type="match status" value="1"/>
</dbReference>
<keyword evidence="11" id="KW-0732">Signal</keyword>
<dbReference type="Gene3D" id="2.60.120.10">
    <property type="entry name" value="Jelly Rolls"/>
    <property type="match status" value="1"/>
</dbReference>
<evidence type="ECO:0000256" key="7">
    <source>
        <dbReference type="ARBA" id="ARBA00023211"/>
    </source>
</evidence>
<evidence type="ECO:0000256" key="5">
    <source>
        <dbReference type="ARBA" id="ARBA00022723"/>
    </source>
</evidence>
<feature type="binding site" evidence="9">
    <location>
        <position position="158"/>
    </location>
    <ligand>
        <name>Mn(2+)</name>
        <dbReference type="ChEBI" id="CHEBI:29035"/>
    </ligand>
</feature>
<feature type="binding site" evidence="9">
    <location>
        <position position="108"/>
    </location>
    <ligand>
        <name>Mn(2+)</name>
        <dbReference type="ChEBI" id="CHEBI:29035"/>
    </ligand>
</feature>
<gene>
    <name evidence="13" type="ORF">B296_00048362</name>
</gene>
<feature type="chain" id="PRO_5019619729" description="Germin-like protein" evidence="11">
    <location>
        <begin position="22"/>
        <end position="226"/>
    </location>
</feature>
<sequence length="226" mass="24275">MAARIILIVALLALSSSRALASDPSPLQDFCVADFDSIVIVNGFPCKDPTSVTADDFYISGLDKVADTDNDLGANITLVNVNRLPGINTLGVAMSRIDYAPFGLNPPHSHPRSSEILHVVKGTLYAGFVTSNTDKGNTLIAKKLNTGDAFVFPQGLIHFQFNLGDTNAVAFAAFGSQNPGLITVANAVFGSKPPIPEYILPLAVQLTKTTVEWLQQQQWVDIAREY</sequence>
<comment type="similarity">
    <text evidence="2 11">Belongs to the germin family.</text>
</comment>
<evidence type="ECO:0000256" key="9">
    <source>
        <dbReference type="PIRSR" id="PIRSR601929-2"/>
    </source>
</evidence>
<reference evidence="13 14" key="1">
    <citation type="journal article" date="2014" name="Agronomy (Basel)">
        <title>A Draft Genome Sequence for Ensete ventricosum, the Drought-Tolerant Tree Against Hunger.</title>
        <authorList>
            <person name="Harrison J."/>
            <person name="Moore K.A."/>
            <person name="Paszkiewicz K."/>
            <person name="Jones T."/>
            <person name="Grant M."/>
            <person name="Ambacheew D."/>
            <person name="Muzemil S."/>
            <person name="Studholme D.J."/>
        </authorList>
    </citation>
    <scope>NUCLEOTIDE SEQUENCE [LARGE SCALE GENOMIC DNA]</scope>
</reference>
<dbReference type="SMART" id="SM00835">
    <property type="entry name" value="Cupin_1"/>
    <property type="match status" value="1"/>
</dbReference>
<feature type="binding site" evidence="9">
    <location>
        <position position="110"/>
    </location>
    <ligand>
        <name>Mn(2+)</name>
        <dbReference type="ChEBI" id="CHEBI:29035"/>
    </ligand>
</feature>